<dbReference type="RefSeq" id="WP_074606077.1">
    <property type="nucleotide sequence ID" value="NZ_FNGY01000003.1"/>
</dbReference>
<dbReference type="PANTHER" id="PTHR42852">
    <property type="entry name" value="THIOL:DISULFIDE INTERCHANGE PROTEIN DSBE"/>
    <property type="match status" value="1"/>
</dbReference>
<organism evidence="2 3">
    <name type="scientific">Pedobacter steynii</name>
    <dbReference type="NCBI Taxonomy" id="430522"/>
    <lineage>
        <taxon>Bacteria</taxon>
        <taxon>Pseudomonadati</taxon>
        <taxon>Bacteroidota</taxon>
        <taxon>Sphingobacteriia</taxon>
        <taxon>Sphingobacteriales</taxon>
        <taxon>Sphingobacteriaceae</taxon>
        <taxon>Pedobacter</taxon>
    </lineage>
</organism>
<dbReference type="OrthoDB" id="1118217at2"/>
<dbReference type="GO" id="GO:0016853">
    <property type="term" value="F:isomerase activity"/>
    <property type="evidence" value="ECO:0007669"/>
    <property type="project" value="UniProtKB-KW"/>
</dbReference>
<sequence>MRKIHIIYLIIFFLTGHLCAQENKTLNVSGKAKLIPNLPALTIGNQLPDFEIPIIIHGTKRSTKSSEFKNQLLIIDFWSIYCSGCVAGLPKMDLLQKEFGNKIKILPVTYESETLVSNFWKKNRNTKNLSLPTVVEDKIFVSYFRHLTIPHEVWVYKGKVIAVTTDQYVNQTNIQKVLNGESINWPEKNDFYSFDGSKEPLFKLDQAQASPSSVIRYTAISGYKEHVNSEGLTGGSGTVRDKTGNTIRTFFLNQSIFSSYDINWRNLIDPSTLIRPSKSITPNQILWEVKDPSRYKYDSKMSYQAEWVRANGICFESLSPDTGQTISDISKSIIDGLNSLLGLNVRWEKRKEKVFILIRTSNKDKLESKTTLTDNKDQLTIKGTIRHFRAVPLSTLIYQLNQQTQNPYIFDESAYTGKVDMDLDIDSWTNISSIKKALQAYDLDLKEEQRLVDKFVFTEIDGGLLKEEKQTIKQTIN</sequence>
<evidence type="ECO:0000313" key="3">
    <source>
        <dbReference type="Proteomes" id="UP000183200"/>
    </source>
</evidence>
<dbReference type="Gene3D" id="3.40.30.10">
    <property type="entry name" value="Glutaredoxin"/>
    <property type="match status" value="1"/>
</dbReference>
<reference evidence="3" key="1">
    <citation type="submission" date="2016-10" db="EMBL/GenBank/DDBJ databases">
        <authorList>
            <person name="Varghese N."/>
            <person name="Submissions S."/>
        </authorList>
    </citation>
    <scope>NUCLEOTIDE SEQUENCE [LARGE SCALE GENOMIC DNA]</scope>
    <source>
        <strain evidence="3">DSM 19110</strain>
    </source>
</reference>
<dbReference type="InterPro" id="IPR050553">
    <property type="entry name" value="Thioredoxin_ResA/DsbE_sf"/>
</dbReference>
<evidence type="ECO:0000313" key="2">
    <source>
        <dbReference type="EMBL" id="SDM27883.1"/>
    </source>
</evidence>
<dbReference type="InterPro" id="IPR013766">
    <property type="entry name" value="Thioredoxin_domain"/>
</dbReference>
<keyword evidence="3" id="KW-1185">Reference proteome</keyword>
<dbReference type="PANTHER" id="PTHR42852:SF13">
    <property type="entry name" value="PROTEIN DIPZ"/>
    <property type="match status" value="1"/>
</dbReference>
<keyword evidence="2" id="KW-0413">Isomerase</keyword>
<dbReference type="Proteomes" id="UP000183200">
    <property type="component" value="Unassembled WGS sequence"/>
</dbReference>
<protein>
    <submittedName>
        <fullName evidence="2">Thiol-disulfide isomerase or thioredoxin</fullName>
    </submittedName>
</protein>
<gene>
    <name evidence="2" type="ORF">SAMN05421820_103395</name>
</gene>
<feature type="domain" description="Thioredoxin" evidence="1">
    <location>
        <begin position="41"/>
        <end position="179"/>
    </location>
</feature>
<dbReference type="InterPro" id="IPR036249">
    <property type="entry name" value="Thioredoxin-like_sf"/>
</dbReference>
<dbReference type="SUPFAM" id="SSF52833">
    <property type="entry name" value="Thioredoxin-like"/>
    <property type="match status" value="1"/>
</dbReference>
<name>A0A1G9RXD8_9SPHI</name>
<dbReference type="EMBL" id="FNGY01000003">
    <property type="protein sequence ID" value="SDM27883.1"/>
    <property type="molecule type" value="Genomic_DNA"/>
</dbReference>
<dbReference type="PROSITE" id="PS51352">
    <property type="entry name" value="THIOREDOXIN_2"/>
    <property type="match status" value="1"/>
</dbReference>
<dbReference type="AlphaFoldDB" id="A0A1G9RXD8"/>
<proteinExistence type="predicted"/>
<evidence type="ECO:0000259" key="1">
    <source>
        <dbReference type="PROSITE" id="PS51352"/>
    </source>
</evidence>
<accession>A0A1G9RXD8</accession>